<dbReference type="InterPro" id="IPR038535">
    <property type="entry name" value="CNOT1_TTP_bind_sf"/>
</dbReference>
<evidence type="ECO:0000313" key="5">
    <source>
        <dbReference type="EMBL" id="EGR32746.1"/>
    </source>
</evidence>
<dbReference type="Gene3D" id="1.25.40.840">
    <property type="entry name" value="CCR4-NOT transcription complex subunit 1 TTP binding domain"/>
    <property type="match status" value="1"/>
</dbReference>
<dbReference type="PANTHER" id="PTHR13162">
    <property type="entry name" value="CCR4-NOT TRANSCRIPTION COMPLEX"/>
    <property type="match status" value="1"/>
</dbReference>
<evidence type="ECO:0000259" key="4">
    <source>
        <dbReference type="Pfam" id="PF16417"/>
    </source>
</evidence>
<reference evidence="5 6" key="1">
    <citation type="submission" date="2011-07" db="EMBL/GenBank/DDBJ databases">
        <authorList>
            <person name="Coyne R."/>
            <person name="Brami D."/>
            <person name="Johnson J."/>
            <person name="Hostetler J."/>
            <person name="Hannick L."/>
            <person name="Clark T."/>
            <person name="Cassidy-Hanley D."/>
            <person name="Inman J."/>
        </authorList>
    </citation>
    <scope>NUCLEOTIDE SEQUENCE [LARGE SCALE GENOMIC DNA]</scope>
    <source>
        <strain evidence="5 6">G5</strain>
    </source>
</reference>
<dbReference type="eggNOG" id="KOG1831">
    <property type="taxonomic scope" value="Eukaryota"/>
</dbReference>
<gene>
    <name evidence="5" type="ORF">IMG5_071990</name>
</gene>
<dbReference type="GeneID" id="14908905"/>
<dbReference type="GO" id="GO:0030015">
    <property type="term" value="C:CCR4-NOT core complex"/>
    <property type="evidence" value="ECO:0007669"/>
    <property type="project" value="InterPro"/>
</dbReference>
<evidence type="ECO:0000256" key="1">
    <source>
        <dbReference type="SAM" id="MobiDB-lite"/>
    </source>
</evidence>
<evidence type="ECO:0000259" key="2">
    <source>
        <dbReference type="Pfam" id="PF04054"/>
    </source>
</evidence>
<dbReference type="Pfam" id="PF16417">
    <property type="entry name" value="CNOT1_TTP_bind"/>
    <property type="match status" value="1"/>
</dbReference>
<keyword evidence="6" id="KW-1185">Reference proteome</keyword>
<dbReference type="GO" id="GO:0000932">
    <property type="term" value="C:P-body"/>
    <property type="evidence" value="ECO:0007669"/>
    <property type="project" value="TreeGrafter"/>
</dbReference>
<dbReference type="OrthoDB" id="1933107at2759"/>
<feature type="compositionally biased region" description="Low complexity" evidence="1">
    <location>
        <begin position="442"/>
        <end position="459"/>
    </location>
</feature>
<proteinExistence type="predicted"/>
<dbReference type="RefSeq" id="XP_004036732.1">
    <property type="nucleotide sequence ID" value="XM_004036684.1"/>
</dbReference>
<dbReference type="PANTHER" id="PTHR13162:SF8">
    <property type="entry name" value="CCR4-NOT TRANSCRIPTION COMPLEX SUBUNIT 1"/>
    <property type="match status" value="1"/>
</dbReference>
<feature type="domain" description="CCR4-Not complex component Not1 C-terminal" evidence="2">
    <location>
        <begin position="1089"/>
        <end position="1270"/>
    </location>
</feature>
<protein>
    <submittedName>
        <fullName evidence="5">Uncharacterized protein</fullName>
    </submittedName>
</protein>
<dbReference type="GO" id="GO:0000288">
    <property type="term" value="P:nuclear-transcribed mRNA catabolic process, deadenylation-dependent decay"/>
    <property type="evidence" value="ECO:0007669"/>
    <property type="project" value="TreeGrafter"/>
</dbReference>
<dbReference type="InterPro" id="IPR032193">
    <property type="entry name" value="CNOT1_TTP_bind"/>
</dbReference>
<dbReference type="InterPro" id="IPR007196">
    <property type="entry name" value="CCR4-Not_Not1_C"/>
</dbReference>
<feature type="domain" description="CCR4-NOT transcription complex subunit 1 TTP binding" evidence="4">
    <location>
        <begin position="228"/>
        <end position="409"/>
    </location>
</feature>
<dbReference type="InterPro" id="IPR024557">
    <property type="entry name" value="CNOT1_dom_4"/>
</dbReference>
<evidence type="ECO:0000313" key="6">
    <source>
        <dbReference type="Proteomes" id="UP000008983"/>
    </source>
</evidence>
<dbReference type="OMA" id="RENEMFM"/>
<organism evidence="5 6">
    <name type="scientific">Ichthyophthirius multifiliis</name>
    <name type="common">White spot disease agent</name>
    <name type="synonym">Ich</name>
    <dbReference type="NCBI Taxonomy" id="5932"/>
    <lineage>
        <taxon>Eukaryota</taxon>
        <taxon>Sar</taxon>
        <taxon>Alveolata</taxon>
        <taxon>Ciliophora</taxon>
        <taxon>Intramacronucleata</taxon>
        <taxon>Oligohymenophorea</taxon>
        <taxon>Hymenostomatida</taxon>
        <taxon>Ophryoglenina</taxon>
        <taxon>Ichthyophthirius</taxon>
    </lineage>
</organism>
<name>G0QPW8_ICHMU</name>
<sequence length="1321" mass="155583">MSNQFNSNLSISPNLPALQQIRNLIYQLNQKKSPQYIKQEINQIVKQLGIEGEQYVLACLLESLDLNGQSNQMKNSLHQTNLKIEIKNLKESTINVKSNEIKPQVFYKTDINEYDEELKIFYDVYQQEWDLNKNQYIQPENTNKLISFADLLKDLGPYSTSSVEILNSLLQDFNYKFTPDDIFQCLQLFATDTKAVNDQNQRLPTAVDIAKIIFESLLVQQNNKLSQKNINKVFKQYKEIMEILPPLDLQIFSEAESRTESLLNKLYQEEIQCEYIIEALQQTKFSDKEEEKDFFATFITILIEESKFYENYPEKQLVIAGKLYGSIIREDLVQGQPLGIMLKIIIECSKKIKKLDFSISAIEQMKEKIFNYPQFIQKIIDIKSQIIEKNPMFVFNLYHQQQQQQIQQQQQQTNSPLIKQYQSASQQNMQSLQIQPNDSYFPIQQPQTNSNTNQNSIISFPKPETLKDTLQQTQKGSENIIQPYISKIENQTQSEITETSKQNTLKQMNQNKKKLQLKITTKHFDPSTLEIPIIPPQQIPQQINSATHRNAPQNLIQPTKIDLQTKNTLPIQPLNSQQTQILSQQIYTQQLHNFPPIQTLKQPDLQDPKESLSRPYTGGVGFESLRNALFQENEYKNLPITEILKKEDQQSNFLCDDQLKMKMTFLVNNLTEQQLEKNSSELKVFLENQNHFKWFISHLVLRRAPYEPDNQPLYITQQLPQEVFESHQQIQIVPNLVELINIQEDLQQHCSFLGLDLRNIIACALDKAIQEIIQPVISRSVTISLVTSREITLKDMCCEQEDTIVLKQIQQMMQKLSGNLALVTCREPLKNSFGNHLKNLLDQQQINENDKENIIIQAQNDNIDIGCQFIVKAVVEKALEEVKKDTLVNESMQKRRNLKEKGENFIDENYYKFVKNLPFNLQPKNLLSNFCTDWDNSTFLEYNIEVKNKIQNIIIDQNYNYIQKKQWLKITTETEISEYITEIIYKTDSKFFLYTADICIQYTLQQNKKDNNLNTFKNFDTCYIDQYSKLVVIILKSLENNEEIRIQIFQQFCDSYIVLLTKYHENDIYEFNQRPFFKLLFNLIYDIQRNDYSFEENQILLMYNIFANLLYQIQPLKFPGFANSWLEIVANRYFMPKLLNKEQNWTSYNQLIVVLLKFFKEIMQSQNIYNNDSIKAYFKGTLRVLFVILHDWQDFLTKFCNILCDQVPEKFVQIRNIILAAFPQSMRPPDPFIFEQTDQIEQIEEFKIFPVFYYPSYNQKMNEINLQNEIAINSLVISIPKFLFNSPEQNTVKFFDLKKEAYNIFLKLLKSTQVEMRENFC</sequence>
<dbReference type="GO" id="GO:0060090">
    <property type="term" value="F:molecular adaptor activity"/>
    <property type="evidence" value="ECO:0007669"/>
    <property type="project" value="TreeGrafter"/>
</dbReference>
<dbReference type="EMBL" id="GL983583">
    <property type="protein sequence ID" value="EGR32746.1"/>
    <property type="molecule type" value="Genomic_DNA"/>
</dbReference>
<accession>G0QPW8</accession>
<dbReference type="STRING" id="857967.G0QPW8"/>
<dbReference type="InParanoid" id="G0QPW8"/>
<feature type="region of interest" description="Disordered" evidence="1">
    <location>
        <begin position="439"/>
        <end position="459"/>
    </location>
</feature>
<dbReference type="Pfam" id="PF12842">
    <property type="entry name" value="DUF3819"/>
    <property type="match status" value="1"/>
</dbReference>
<dbReference type="InterPro" id="IPR040398">
    <property type="entry name" value="Not1"/>
</dbReference>
<dbReference type="Proteomes" id="UP000008983">
    <property type="component" value="Unassembled WGS sequence"/>
</dbReference>
<feature type="domain" description="CCR4-NOT transcription complex subunit 1" evidence="3">
    <location>
        <begin position="756"/>
        <end position="897"/>
    </location>
</feature>
<evidence type="ECO:0000259" key="3">
    <source>
        <dbReference type="Pfam" id="PF12842"/>
    </source>
</evidence>
<dbReference type="Gene3D" id="1.25.40.790">
    <property type="match status" value="1"/>
</dbReference>
<dbReference type="Pfam" id="PF04054">
    <property type="entry name" value="Not1"/>
    <property type="match status" value="1"/>
</dbReference>
<dbReference type="GO" id="GO:0017148">
    <property type="term" value="P:negative regulation of translation"/>
    <property type="evidence" value="ECO:0007669"/>
    <property type="project" value="InterPro"/>
</dbReference>